<dbReference type="SUPFAM" id="SSF49599">
    <property type="entry name" value="TRAF domain-like"/>
    <property type="match status" value="1"/>
</dbReference>
<dbReference type="EMBL" id="AP028911">
    <property type="protein sequence ID" value="BES92513.1"/>
    <property type="molecule type" value="Genomic_DNA"/>
</dbReference>
<keyword evidence="1" id="KW-1133">Transmembrane helix</keyword>
<name>A0ABN7AKM7_9HEMI</name>
<evidence type="ECO:0000313" key="4">
    <source>
        <dbReference type="Proteomes" id="UP001307889"/>
    </source>
</evidence>
<dbReference type="Proteomes" id="UP001307889">
    <property type="component" value="Chromosome 3"/>
</dbReference>
<dbReference type="InterPro" id="IPR011333">
    <property type="entry name" value="SKP1/BTB/POZ_sf"/>
</dbReference>
<evidence type="ECO:0000259" key="2">
    <source>
        <dbReference type="PROSITE" id="PS50097"/>
    </source>
</evidence>
<dbReference type="PANTHER" id="PTHR24413">
    <property type="entry name" value="SPECKLE-TYPE POZ PROTEIN"/>
    <property type="match status" value="1"/>
</dbReference>
<feature type="transmembrane region" description="Helical" evidence="1">
    <location>
        <begin position="13"/>
        <end position="35"/>
    </location>
</feature>
<proteinExistence type="predicted"/>
<evidence type="ECO:0000313" key="3">
    <source>
        <dbReference type="EMBL" id="BES92513.1"/>
    </source>
</evidence>
<feature type="domain" description="BTB" evidence="2">
    <location>
        <begin position="225"/>
        <end position="287"/>
    </location>
</feature>
<dbReference type="SMART" id="SM00225">
    <property type="entry name" value="BTB"/>
    <property type="match status" value="1"/>
</dbReference>
<organism evidence="3 4">
    <name type="scientific">Nesidiocoris tenuis</name>
    <dbReference type="NCBI Taxonomy" id="355587"/>
    <lineage>
        <taxon>Eukaryota</taxon>
        <taxon>Metazoa</taxon>
        <taxon>Ecdysozoa</taxon>
        <taxon>Arthropoda</taxon>
        <taxon>Hexapoda</taxon>
        <taxon>Insecta</taxon>
        <taxon>Pterygota</taxon>
        <taxon>Neoptera</taxon>
        <taxon>Paraneoptera</taxon>
        <taxon>Hemiptera</taxon>
        <taxon>Heteroptera</taxon>
        <taxon>Panheteroptera</taxon>
        <taxon>Cimicomorpha</taxon>
        <taxon>Miridae</taxon>
        <taxon>Dicyphina</taxon>
        <taxon>Nesidiocoris</taxon>
    </lineage>
</organism>
<dbReference type="Gene3D" id="1.25.40.420">
    <property type="match status" value="1"/>
</dbReference>
<keyword evidence="1" id="KW-0812">Transmembrane</keyword>
<dbReference type="InterPro" id="IPR000210">
    <property type="entry name" value="BTB/POZ_dom"/>
</dbReference>
<dbReference type="SUPFAM" id="SSF54695">
    <property type="entry name" value="POZ domain"/>
    <property type="match status" value="1"/>
</dbReference>
<gene>
    <name evidence="3" type="ORF">NTJ_05322</name>
</gene>
<keyword evidence="4" id="KW-1185">Reference proteome</keyword>
<evidence type="ECO:0000256" key="1">
    <source>
        <dbReference type="SAM" id="Phobius"/>
    </source>
</evidence>
<dbReference type="Gene3D" id="3.30.710.10">
    <property type="entry name" value="Potassium Channel Kv1.1, Chain A"/>
    <property type="match status" value="1"/>
</dbReference>
<dbReference type="PROSITE" id="PS50097">
    <property type="entry name" value="BTB"/>
    <property type="match status" value="1"/>
</dbReference>
<reference evidence="3 4" key="1">
    <citation type="submission" date="2023-09" db="EMBL/GenBank/DDBJ databases">
        <title>Nesidiocoris tenuis whole genome shotgun sequence.</title>
        <authorList>
            <person name="Shibata T."/>
            <person name="Shimoda M."/>
            <person name="Kobayashi T."/>
            <person name="Uehara T."/>
        </authorList>
    </citation>
    <scope>NUCLEOTIDE SEQUENCE [LARGE SCALE GENOMIC DNA]</scope>
    <source>
        <strain evidence="3 4">Japan</strain>
    </source>
</reference>
<dbReference type="Pfam" id="PF00651">
    <property type="entry name" value="BTB"/>
    <property type="match status" value="1"/>
</dbReference>
<sequence length="381" mass="43016">MFQSSTNTFVEDFIVRILAWAAAVYFAGKTWNFIFSRIKSYMFQFSKKRGHQVGLMGFTMSWTIENFTWELIGNLESSQVLIDSSSWSMELESKTPQWINKKEQKMFALSMKASSLKKDAAIKCRLSAVNQNGEKIYIDKVTGIIRSPRDRRQIVDFSSIDEDLKEELIADGTITFVLEVVFRNQADQLAKLSEALPDTTLGKTISPNLSLQTDLGNLFVTQQLSDLVIQIGDERLKAHKAVMAARCPSIASMFQDGASDITLQNVHPSIAEDLFRFVYTGEILQQTIDEHGENILQAANALKLDELKSIAERSLCGSITVENSSRRLILAHKCSSKLLRRTTVDFIKAHLKSVEEAKGYDDLKEYPEMLIELLTSKPSDF</sequence>
<protein>
    <submittedName>
        <fullName evidence="3">Speckle-type POZ</fullName>
    </submittedName>
</protein>
<accession>A0ABN7AKM7</accession>
<keyword evidence="1" id="KW-0472">Membrane</keyword>